<dbReference type="InterPro" id="IPR006176">
    <property type="entry name" value="3-OHacyl-CoA_DH_NAD-bd"/>
</dbReference>
<feature type="domain" description="3-hydroxyacyl-CoA dehydrogenase NAD binding" evidence="5">
    <location>
        <begin position="290"/>
        <end position="361"/>
    </location>
</feature>
<dbReference type="SUPFAM" id="SSF51735">
    <property type="entry name" value="NAD(P)-binding Rossmann-fold domains"/>
    <property type="match status" value="1"/>
</dbReference>
<reference evidence="6 7" key="1">
    <citation type="submission" date="2019-12" db="EMBL/GenBank/DDBJ databases">
        <title>Litoreibacter badius sp. nov., a novel bacteriochlorophyll a-containing bacterium in the genus Litoreibacter.</title>
        <authorList>
            <person name="Kanamuro M."/>
            <person name="Takabe Y."/>
            <person name="Mori K."/>
            <person name="Takaichi S."/>
            <person name="Hanada S."/>
        </authorList>
    </citation>
    <scope>NUCLEOTIDE SEQUENCE [LARGE SCALE GENOMIC DNA]</scope>
    <source>
        <strain evidence="6 7">K6</strain>
    </source>
</reference>
<proteinExistence type="predicted"/>
<dbReference type="Proteomes" id="UP000436822">
    <property type="component" value="Unassembled WGS sequence"/>
</dbReference>
<evidence type="ECO:0000256" key="3">
    <source>
        <dbReference type="ARBA" id="ARBA00023268"/>
    </source>
</evidence>
<gene>
    <name evidence="6" type="ORF">KIN_07300</name>
</gene>
<dbReference type="CDD" id="cd06558">
    <property type="entry name" value="crotonase-like"/>
    <property type="match status" value="1"/>
</dbReference>
<comment type="caution">
    <text evidence="6">The sequence shown here is derived from an EMBL/GenBank/DDBJ whole genome shotgun (WGS) entry which is preliminary data.</text>
</comment>
<dbReference type="SUPFAM" id="SSF52096">
    <property type="entry name" value="ClpP/crotonase"/>
    <property type="match status" value="1"/>
</dbReference>
<keyword evidence="2" id="KW-0456">Lyase</keyword>
<name>A0A6N6JBX9_9RHOB</name>
<dbReference type="PANTHER" id="PTHR23309:SF49">
    <property type="entry name" value="PEROXISOMAL BIFUNCTIONAL ENZYME"/>
    <property type="match status" value="1"/>
</dbReference>
<dbReference type="Pfam" id="PF00378">
    <property type="entry name" value="ECH_1"/>
    <property type="match status" value="1"/>
</dbReference>
<dbReference type="GO" id="GO:0016853">
    <property type="term" value="F:isomerase activity"/>
    <property type="evidence" value="ECO:0007669"/>
    <property type="project" value="UniProtKB-KW"/>
</dbReference>
<dbReference type="InterPro" id="IPR029045">
    <property type="entry name" value="ClpP/crotonase-like_dom_sf"/>
</dbReference>
<evidence type="ECO:0000256" key="1">
    <source>
        <dbReference type="ARBA" id="ARBA00023235"/>
    </source>
</evidence>
<dbReference type="GO" id="GO:0003857">
    <property type="term" value="F:(3S)-3-hydroxyacyl-CoA dehydrogenase (NAD+) activity"/>
    <property type="evidence" value="ECO:0007669"/>
    <property type="project" value="UniProtKB-EC"/>
</dbReference>
<dbReference type="Gene3D" id="3.90.226.10">
    <property type="entry name" value="2-enoyl-CoA Hydratase, Chain A, domain 1"/>
    <property type="match status" value="1"/>
</dbReference>
<dbReference type="OrthoDB" id="9771883at2"/>
<dbReference type="SUPFAM" id="SSF48179">
    <property type="entry name" value="6-phosphogluconate dehydrogenase C-terminal domain-like"/>
    <property type="match status" value="1"/>
</dbReference>
<organism evidence="6 7">
    <name type="scientific">Litoreibacter roseus</name>
    <dbReference type="NCBI Taxonomy" id="2601869"/>
    <lineage>
        <taxon>Bacteria</taxon>
        <taxon>Pseudomonadati</taxon>
        <taxon>Pseudomonadota</taxon>
        <taxon>Alphaproteobacteria</taxon>
        <taxon>Rhodobacterales</taxon>
        <taxon>Roseobacteraceae</taxon>
        <taxon>Litoreibacter</taxon>
    </lineage>
</organism>
<dbReference type="Gene3D" id="1.10.1040.50">
    <property type="match status" value="1"/>
</dbReference>
<evidence type="ECO:0000259" key="5">
    <source>
        <dbReference type="Pfam" id="PF02737"/>
    </source>
</evidence>
<keyword evidence="3" id="KW-0511">Multifunctional enzyme</keyword>
<dbReference type="EMBL" id="BLJE01000001">
    <property type="protein sequence ID" value="GFE63656.1"/>
    <property type="molecule type" value="Genomic_DNA"/>
</dbReference>
<dbReference type="PANTHER" id="PTHR23309">
    <property type="entry name" value="3-HYDROXYACYL-COA DEHYROGENASE"/>
    <property type="match status" value="1"/>
</dbReference>
<dbReference type="AlphaFoldDB" id="A0A6N6JBX9"/>
<dbReference type="GO" id="GO:0070403">
    <property type="term" value="F:NAD+ binding"/>
    <property type="evidence" value="ECO:0007669"/>
    <property type="project" value="InterPro"/>
</dbReference>
<evidence type="ECO:0000256" key="2">
    <source>
        <dbReference type="ARBA" id="ARBA00023239"/>
    </source>
</evidence>
<dbReference type="GO" id="GO:0006631">
    <property type="term" value="P:fatty acid metabolic process"/>
    <property type="evidence" value="ECO:0007669"/>
    <property type="project" value="InterPro"/>
</dbReference>
<comment type="catalytic activity">
    <reaction evidence="4">
        <text>a (3S)-3-hydroxyacyl-CoA + NAD(+) = a 3-oxoacyl-CoA + NADH + H(+)</text>
        <dbReference type="Rhea" id="RHEA:22432"/>
        <dbReference type="ChEBI" id="CHEBI:15378"/>
        <dbReference type="ChEBI" id="CHEBI:57318"/>
        <dbReference type="ChEBI" id="CHEBI:57540"/>
        <dbReference type="ChEBI" id="CHEBI:57945"/>
        <dbReference type="ChEBI" id="CHEBI:90726"/>
        <dbReference type="EC" id="1.1.1.35"/>
    </reaction>
</comment>
<dbReference type="InterPro" id="IPR001753">
    <property type="entry name" value="Enoyl-CoA_hydra/iso"/>
</dbReference>
<keyword evidence="7" id="KW-1185">Reference proteome</keyword>
<protein>
    <submittedName>
        <fullName evidence="6">3-hydroxyacyl-CoA dehydrogenase</fullName>
    </submittedName>
</protein>
<sequence length="587" mass="62591">MTDKVTQTRIGAQAVLRIDNPPVNTLTAEVRRELLDAFDEAVAAADVTAIVIAASGQTFPVGRDIYDLDRPASPPDLRLLCERIEASPKPVVVALHGTVLGGGLELAVAAHHRIARVGTQLGCPEISLGLPPCAGGTQRIPRLIGADGALDLMLSGRMIDAAQALKLGLVDEVTDLDLEQAAIDYASVCGVRRTSDQRIRMEDGAHFLQSVEAHRAKSGSFVAVKIVDCVEAALLLPMEAGLTLEAEAFAECAASDVAVALRHIFFAEEAAAQVVAKDVQPVRHLGLVGGADVAILALNSGLTVTLVSPDRAEVEDALDHVGAHFEVAVASGMPEVQAVNALSRLSCMTEFAALAECDLVLDQSGDTPDPWWELDGDLPDVLARENIFSMRLQFPARGAKLAEITTHSDTQPETVAKVMQTGRQMGRVPLCVDMTEGGLIETLVSRMEVLMGHLAPVASSDILSAALSDVGLPAAAFTVPTAPLEDERLPVAAVRERLECWLINEAAYLISAGAVTQPTDVDVALVHGLGYARTRGGPILQADRITPFEVVQRIKRFALEDGSHWHAADLLQRLANERQKFRDLKKT</sequence>
<dbReference type="Gene3D" id="3.40.50.720">
    <property type="entry name" value="NAD(P)-binding Rossmann-like Domain"/>
    <property type="match status" value="2"/>
</dbReference>
<dbReference type="GO" id="GO:0016829">
    <property type="term" value="F:lyase activity"/>
    <property type="evidence" value="ECO:0007669"/>
    <property type="project" value="UniProtKB-KW"/>
</dbReference>
<accession>A0A6N6JBX9</accession>
<evidence type="ECO:0000313" key="7">
    <source>
        <dbReference type="Proteomes" id="UP000436822"/>
    </source>
</evidence>
<dbReference type="InterPro" id="IPR008927">
    <property type="entry name" value="6-PGluconate_DH-like_C_sf"/>
</dbReference>
<dbReference type="Pfam" id="PF02737">
    <property type="entry name" value="3HCDH_N"/>
    <property type="match status" value="1"/>
</dbReference>
<dbReference type="RefSeq" id="WP_159804571.1">
    <property type="nucleotide sequence ID" value="NZ_BLJE01000001.1"/>
</dbReference>
<evidence type="ECO:0000313" key="6">
    <source>
        <dbReference type="EMBL" id="GFE63656.1"/>
    </source>
</evidence>
<evidence type="ECO:0000256" key="4">
    <source>
        <dbReference type="ARBA" id="ARBA00049556"/>
    </source>
</evidence>
<dbReference type="InterPro" id="IPR036291">
    <property type="entry name" value="NAD(P)-bd_dom_sf"/>
</dbReference>
<keyword evidence="1" id="KW-0413">Isomerase</keyword>